<dbReference type="InterPro" id="IPR046887">
    <property type="entry name" value="RsmE_PUA-like"/>
</dbReference>
<comment type="function">
    <text evidence="10 12">Specifically methylates the N3 position of the uracil ring of uridine 1498 (m3U1498) in 16S rRNA. Acts on the fully assembled 30S ribosomal subunit.</text>
</comment>
<dbReference type="NCBIfam" id="TIGR00046">
    <property type="entry name" value="RsmE family RNA methyltransferase"/>
    <property type="match status" value="1"/>
</dbReference>
<gene>
    <name evidence="15" type="ORF">J2Z42_001713</name>
</gene>
<dbReference type="Proteomes" id="UP001519307">
    <property type="component" value="Unassembled WGS sequence"/>
</dbReference>
<comment type="caution">
    <text evidence="15">The sequence shown here is derived from an EMBL/GenBank/DDBJ whole genome shotgun (WGS) entry which is preliminary data.</text>
</comment>
<evidence type="ECO:0000256" key="6">
    <source>
        <dbReference type="ARBA" id="ARBA00022552"/>
    </source>
</evidence>
<dbReference type="Gene3D" id="2.40.240.20">
    <property type="entry name" value="Hypothetical PUA domain-like, domain 1"/>
    <property type="match status" value="1"/>
</dbReference>
<dbReference type="SUPFAM" id="SSF88697">
    <property type="entry name" value="PUA domain-like"/>
    <property type="match status" value="1"/>
</dbReference>
<evidence type="ECO:0000256" key="11">
    <source>
        <dbReference type="ARBA" id="ARBA00047944"/>
    </source>
</evidence>
<dbReference type="Pfam" id="PF04452">
    <property type="entry name" value="Methyltrans_RNA"/>
    <property type="match status" value="1"/>
</dbReference>
<evidence type="ECO:0000256" key="10">
    <source>
        <dbReference type="ARBA" id="ARBA00025699"/>
    </source>
</evidence>
<evidence type="ECO:0000313" key="16">
    <source>
        <dbReference type="Proteomes" id="UP001519307"/>
    </source>
</evidence>
<keyword evidence="5 12" id="KW-0963">Cytoplasm</keyword>
<dbReference type="InterPro" id="IPR015947">
    <property type="entry name" value="PUA-like_sf"/>
</dbReference>
<evidence type="ECO:0000313" key="15">
    <source>
        <dbReference type="EMBL" id="MBP2033034.1"/>
    </source>
</evidence>
<dbReference type="EMBL" id="JAGGLM010000009">
    <property type="protein sequence ID" value="MBP2033034.1"/>
    <property type="molecule type" value="Genomic_DNA"/>
</dbReference>
<comment type="catalytic activity">
    <reaction evidence="11 12">
        <text>uridine(1498) in 16S rRNA + S-adenosyl-L-methionine = N(3)-methyluridine(1498) in 16S rRNA + S-adenosyl-L-homocysteine + H(+)</text>
        <dbReference type="Rhea" id="RHEA:42920"/>
        <dbReference type="Rhea" id="RHEA-COMP:10283"/>
        <dbReference type="Rhea" id="RHEA-COMP:10284"/>
        <dbReference type="ChEBI" id="CHEBI:15378"/>
        <dbReference type="ChEBI" id="CHEBI:57856"/>
        <dbReference type="ChEBI" id="CHEBI:59789"/>
        <dbReference type="ChEBI" id="CHEBI:65315"/>
        <dbReference type="ChEBI" id="CHEBI:74502"/>
        <dbReference type="EC" id="2.1.1.193"/>
    </reaction>
</comment>
<dbReference type="NCBIfam" id="NF008692">
    <property type="entry name" value="PRK11713.1-5"/>
    <property type="match status" value="1"/>
</dbReference>
<comment type="subcellular location">
    <subcellularLocation>
        <location evidence="1 12">Cytoplasm</location>
    </subcellularLocation>
</comment>
<dbReference type="Pfam" id="PF20260">
    <property type="entry name" value="PUA_4"/>
    <property type="match status" value="1"/>
</dbReference>
<evidence type="ECO:0000256" key="12">
    <source>
        <dbReference type="PIRNR" id="PIRNR015601"/>
    </source>
</evidence>
<dbReference type="GO" id="GO:0032259">
    <property type="term" value="P:methylation"/>
    <property type="evidence" value="ECO:0007669"/>
    <property type="project" value="UniProtKB-KW"/>
</dbReference>
<dbReference type="InterPro" id="IPR029026">
    <property type="entry name" value="tRNA_m1G_MTases_N"/>
</dbReference>
<keyword evidence="16" id="KW-1185">Reference proteome</keyword>
<dbReference type="PANTHER" id="PTHR30027:SF3">
    <property type="entry name" value="16S RRNA (URACIL(1498)-N(3))-METHYLTRANSFERASE"/>
    <property type="match status" value="1"/>
</dbReference>
<name>A0ABS4KSL9_9CLOT</name>
<proteinExistence type="inferred from homology"/>
<keyword evidence="7 12" id="KW-0489">Methyltransferase</keyword>
<dbReference type="InterPro" id="IPR006700">
    <property type="entry name" value="RsmE"/>
</dbReference>
<feature type="domain" description="Ribosomal RNA small subunit methyltransferase E methyltransferase" evidence="13">
    <location>
        <begin position="73"/>
        <end position="239"/>
    </location>
</feature>
<evidence type="ECO:0000256" key="8">
    <source>
        <dbReference type="ARBA" id="ARBA00022679"/>
    </source>
</evidence>
<evidence type="ECO:0000256" key="4">
    <source>
        <dbReference type="ARBA" id="ARBA00013673"/>
    </source>
</evidence>
<reference evidence="15 16" key="1">
    <citation type="submission" date="2021-03" db="EMBL/GenBank/DDBJ databases">
        <title>Genomic Encyclopedia of Type Strains, Phase IV (KMG-IV): sequencing the most valuable type-strain genomes for metagenomic binning, comparative biology and taxonomic classification.</title>
        <authorList>
            <person name="Goeker M."/>
        </authorList>
    </citation>
    <scope>NUCLEOTIDE SEQUENCE [LARGE SCALE GENOMIC DNA]</scope>
    <source>
        <strain evidence="15 16">DSM 28783</strain>
    </source>
</reference>
<dbReference type="EC" id="2.1.1.193" evidence="3 12"/>
<dbReference type="SUPFAM" id="SSF75217">
    <property type="entry name" value="alpha/beta knot"/>
    <property type="match status" value="1"/>
</dbReference>
<dbReference type="PANTHER" id="PTHR30027">
    <property type="entry name" value="RIBOSOMAL RNA SMALL SUBUNIT METHYLTRANSFERASE E"/>
    <property type="match status" value="1"/>
</dbReference>
<keyword evidence="9 12" id="KW-0949">S-adenosyl-L-methionine</keyword>
<keyword evidence="8 12" id="KW-0808">Transferase</keyword>
<evidence type="ECO:0000259" key="13">
    <source>
        <dbReference type="Pfam" id="PF04452"/>
    </source>
</evidence>
<dbReference type="RefSeq" id="WP_209702188.1">
    <property type="nucleotide sequence ID" value="NZ_JAGGLM010000009.1"/>
</dbReference>
<evidence type="ECO:0000256" key="5">
    <source>
        <dbReference type="ARBA" id="ARBA00022490"/>
    </source>
</evidence>
<dbReference type="Gene3D" id="3.40.1280.10">
    <property type="match status" value="1"/>
</dbReference>
<evidence type="ECO:0000259" key="14">
    <source>
        <dbReference type="Pfam" id="PF20260"/>
    </source>
</evidence>
<evidence type="ECO:0000256" key="3">
    <source>
        <dbReference type="ARBA" id="ARBA00012328"/>
    </source>
</evidence>
<sequence>MHKFFVSKDNIVNNTAYISGEDVKHIYKVLRLEAGDKISINNCEGEEFLAEIESVNKEQVQARIIEKLLLNNESKLDIYLFQGFPKASKMDLIVQKATELGVKKIIPVFTERVVVKNKQGESKKVDRWRRISKEACKQCKRSVIPEIECPLEFDDMLKILPDMDLILVPYENEENLGIKKLSSYIDRDKIKKIAIIIGSEGGFSEEEITCLKDLGANIVTLGPRILRTETAGFVAISLLMYEFGDLGGLN</sequence>
<evidence type="ECO:0000256" key="1">
    <source>
        <dbReference type="ARBA" id="ARBA00004496"/>
    </source>
</evidence>
<comment type="similarity">
    <text evidence="2 12">Belongs to the RNA methyltransferase RsmE family.</text>
</comment>
<keyword evidence="6 12" id="KW-0698">rRNA processing</keyword>
<dbReference type="PIRSF" id="PIRSF015601">
    <property type="entry name" value="MTase_slr0722"/>
    <property type="match status" value="1"/>
</dbReference>
<dbReference type="InterPro" id="IPR029028">
    <property type="entry name" value="Alpha/beta_knot_MTases"/>
</dbReference>
<dbReference type="CDD" id="cd18084">
    <property type="entry name" value="RsmE-like"/>
    <property type="match status" value="1"/>
</dbReference>
<evidence type="ECO:0000256" key="2">
    <source>
        <dbReference type="ARBA" id="ARBA00005528"/>
    </source>
</evidence>
<organism evidence="15 16">
    <name type="scientific">Clostridium algifaecis</name>
    <dbReference type="NCBI Taxonomy" id="1472040"/>
    <lineage>
        <taxon>Bacteria</taxon>
        <taxon>Bacillati</taxon>
        <taxon>Bacillota</taxon>
        <taxon>Clostridia</taxon>
        <taxon>Eubacteriales</taxon>
        <taxon>Clostridiaceae</taxon>
        <taxon>Clostridium</taxon>
    </lineage>
</organism>
<feature type="domain" description="Ribosomal RNA small subunit methyltransferase E PUA-like" evidence="14">
    <location>
        <begin position="18"/>
        <end position="65"/>
    </location>
</feature>
<dbReference type="InterPro" id="IPR046886">
    <property type="entry name" value="RsmE_MTase_dom"/>
</dbReference>
<accession>A0ABS4KSL9</accession>
<evidence type="ECO:0000256" key="9">
    <source>
        <dbReference type="ARBA" id="ARBA00022691"/>
    </source>
</evidence>
<protein>
    <recommendedName>
        <fullName evidence="4 12">Ribosomal RNA small subunit methyltransferase E</fullName>
        <ecNumber evidence="3 12">2.1.1.193</ecNumber>
    </recommendedName>
</protein>
<evidence type="ECO:0000256" key="7">
    <source>
        <dbReference type="ARBA" id="ARBA00022603"/>
    </source>
</evidence>
<dbReference type="GO" id="GO:0008168">
    <property type="term" value="F:methyltransferase activity"/>
    <property type="evidence" value="ECO:0007669"/>
    <property type="project" value="UniProtKB-KW"/>
</dbReference>